<keyword evidence="1" id="KW-0812">Transmembrane</keyword>
<name>A0ABT8IW51_9MICO</name>
<keyword evidence="3" id="KW-1185">Reference proteome</keyword>
<feature type="transmembrane region" description="Helical" evidence="1">
    <location>
        <begin position="12"/>
        <end position="33"/>
    </location>
</feature>
<gene>
    <name evidence="2" type="ORF">P5G59_05550</name>
</gene>
<organism evidence="2 3">
    <name type="scientific">Leifsonia virtsii</name>
    <dbReference type="NCBI Taxonomy" id="3035915"/>
    <lineage>
        <taxon>Bacteria</taxon>
        <taxon>Bacillati</taxon>
        <taxon>Actinomycetota</taxon>
        <taxon>Actinomycetes</taxon>
        <taxon>Micrococcales</taxon>
        <taxon>Microbacteriaceae</taxon>
        <taxon>Leifsonia</taxon>
    </lineage>
</organism>
<dbReference type="Proteomes" id="UP001174210">
    <property type="component" value="Unassembled WGS sequence"/>
</dbReference>
<evidence type="ECO:0000313" key="2">
    <source>
        <dbReference type="EMBL" id="MDN4596597.1"/>
    </source>
</evidence>
<protein>
    <submittedName>
        <fullName evidence="2">Uncharacterized protein</fullName>
    </submittedName>
</protein>
<dbReference type="RefSeq" id="WP_301216791.1">
    <property type="nucleotide sequence ID" value="NZ_JAROCB010000001.1"/>
</dbReference>
<evidence type="ECO:0000313" key="3">
    <source>
        <dbReference type="Proteomes" id="UP001174210"/>
    </source>
</evidence>
<sequence length="80" mass="8184">MIVRATQTNQHNWIVLLVGGSAAAALGVLGLIAGNVFGGLGVLVFGAVAAGPGAWWVRQATRVPASELRPEPDQQSPEAP</sequence>
<feature type="transmembrane region" description="Helical" evidence="1">
    <location>
        <begin position="39"/>
        <end position="57"/>
    </location>
</feature>
<proteinExistence type="predicted"/>
<comment type="caution">
    <text evidence="2">The sequence shown here is derived from an EMBL/GenBank/DDBJ whole genome shotgun (WGS) entry which is preliminary data.</text>
</comment>
<keyword evidence="1" id="KW-0472">Membrane</keyword>
<dbReference type="EMBL" id="JAROCB010000001">
    <property type="protein sequence ID" value="MDN4596597.1"/>
    <property type="molecule type" value="Genomic_DNA"/>
</dbReference>
<keyword evidence="1" id="KW-1133">Transmembrane helix</keyword>
<evidence type="ECO:0000256" key="1">
    <source>
        <dbReference type="SAM" id="Phobius"/>
    </source>
</evidence>
<reference evidence="2" key="1">
    <citation type="submission" date="2023-03" db="EMBL/GenBank/DDBJ databases">
        <title>MT1 and MT2 Draft Genomes of Novel Species.</title>
        <authorList>
            <person name="Venkateswaran K."/>
        </authorList>
    </citation>
    <scope>NUCLEOTIDE SEQUENCE</scope>
    <source>
        <strain evidence="2">F6_8S_P_1A</strain>
    </source>
</reference>
<accession>A0ABT8IW51</accession>